<organism evidence="3 4">
    <name type="scientific">Helicobacter cappadocius</name>
    <dbReference type="NCBI Taxonomy" id="3063998"/>
    <lineage>
        <taxon>Bacteria</taxon>
        <taxon>Pseudomonadati</taxon>
        <taxon>Campylobacterota</taxon>
        <taxon>Epsilonproteobacteria</taxon>
        <taxon>Campylobacterales</taxon>
        <taxon>Helicobacteraceae</taxon>
        <taxon>Helicobacter</taxon>
    </lineage>
</organism>
<evidence type="ECO:0000313" key="5">
    <source>
        <dbReference type="Proteomes" id="UP001240777"/>
    </source>
</evidence>
<evidence type="ECO:0000256" key="1">
    <source>
        <dbReference type="SAM" id="SignalP"/>
    </source>
</evidence>
<dbReference type="InterPro" id="IPR036280">
    <property type="entry name" value="Multihaem_cyt_sf"/>
</dbReference>
<dbReference type="RefSeq" id="WP_305517169.1">
    <property type="nucleotide sequence ID" value="NZ_JAUPEV010000007.1"/>
</dbReference>
<dbReference type="PROSITE" id="PS51257">
    <property type="entry name" value="PROKAR_LIPOPROTEIN"/>
    <property type="match status" value="1"/>
</dbReference>
<gene>
    <name evidence="2" type="ORF">Q5I04_05285</name>
    <name evidence="3" type="ORF">Q5I06_05615</name>
</gene>
<keyword evidence="5" id="KW-1185">Reference proteome</keyword>
<reference evidence="2 4" key="3">
    <citation type="journal article" date="2024" name="Syst. Appl. Microbiol.">
        <title>Helicobacter cappadocius sp. nov., from lizards: The first psychrotrophic Helicobacter species.</title>
        <authorList>
            <person name="Aydin F."/>
            <person name="Tarhane S."/>
            <person name="Karakaya E."/>
            <person name="Abay S."/>
            <person name="Kayman T."/>
            <person name="Guran O."/>
            <person name="Bozkurt E."/>
            <person name="Uzum N."/>
            <person name="Avci A."/>
            <person name="Olgun K."/>
            <person name="Jablonski D."/>
            <person name="Guran C."/>
            <person name="Burcin Saticioglu I."/>
        </authorList>
    </citation>
    <scope>NUCLEOTIDE SEQUENCE [LARGE SCALE GENOMIC DNA]</scope>
    <source>
        <strain evidence="2">Faydin-H75</strain>
        <strain evidence="4">faydin-H76</strain>
    </source>
</reference>
<dbReference type="EMBL" id="JAUPEV010000007">
    <property type="protein sequence ID" value="MDO7253322.1"/>
    <property type="molecule type" value="Genomic_DNA"/>
</dbReference>
<dbReference type="SUPFAM" id="SSF48695">
    <property type="entry name" value="Multiheme cytochromes"/>
    <property type="match status" value="1"/>
</dbReference>
<dbReference type="EMBL" id="JAUYZK010000007">
    <property type="protein sequence ID" value="MDP2539248.1"/>
    <property type="molecule type" value="Genomic_DNA"/>
</dbReference>
<comment type="caution">
    <text evidence="3">The sequence shown here is derived from an EMBL/GenBank/DDBJ whole genome shotgun (WGS) entry which is preliminary data.</text>
</comment>
<protein>
    <recommendedName>
        <fullName evidence="6">Doubled CXXCH motif domain-containing protein</fullName>
    </recommendedName>
</protein>
<keyword evidence="1" id="KW-0732">Signal</keyword>
<proteinExistence type="predicted"/>
<feature type="chain" id="PRO_5041670534" description="Doubled CXXCH motif domain-containing protein" evidence="1">
    <location>
        <begin position="18"/>
        <end position="120"/>
    </location>
</feature>
<feature type="signal peptide" evidence="1">
    <location>
        <begin position="1"/>
        <end position="17"/>
    </location>
</feature>
<accession>A0AA90Q331</accession>
<evidence type="ECO:0000313" key="2">
    <source>
        <dbReference type="EMBL" id="MDO7253322.1"/>
    </source>
</evidence>
<evidence type="ECO:0000313" key="3">
    <source>
        <dbReference type="EMBL" id="MDP2539248.1"/>
    </source>
</evidence>
<evidence type="ECO:0008006" key="6">
    <source>
        <dbReference type="Google" id="ProtNLM"/>
    </source>
</evidence>
<dbReference type="Proteomes" id="UP001240777">
    <property type="component" value="Unassembled WGS sequence"/>
</dbReference>
<dbReference type="AlphaFoldDB" id="A0AA90Q331"/>
<sequence>MGRILFYLFAFIQLSFACSGDCASCHYKLDYKHDSRHSPMLGCKTCHTDEKMAQLNMGDTCGQDCFACHSADKLNNPALQSSHGMIRECISCHQDIEKNSKILDKSIFLKGLDNNFFQTK</sequence>
<reference evidence="2" key="2">
    <citation type="submission" date="2023-07" db="EMBL/GenBank/DDBJ databases">
        <authorList>
            <person name="Aydin F."/>
            <person name="Tarhane S."/>
            <person name="Saticioglu I.B."/>
            <person name="Karakaya E."/>
            <person name="Abay S."/>
            <person name="Guran O."/>
            <person name="Bozkurt E."/>
            <person name="Uzum N."/>
            <person name="Olgun K."/>
            <person name="Jablonski D."/>
        </authorList>
    </citation>
    <scope>NUCLEOTIDE SEQUENCE</scope>
    <source>
        <strain evidence="2">Faydin-H75</strain>
    </source>
</reference>
<evidence type="ECO:0000313" key="4">
    <source>
        <dbReference type="Proteomes" id="UP001177258"/>
    </source>
</evidence>
<dbReference type="Proteomes" id="UP001177258">
    <property type="component" value="Unassembled WGS sequence"/>
</dbReference>
<name>A0AA90Q331_9HELI</name>
<reference evidence="3 5" key="1">
    <citation type="submission" date="2023-07" db="EMBL/GenBank/DDBJ databases">
        <title>Unpublished Manusciprt.</title>
        <authorList>
            <person name="Aydin F."/>
            <person name="Tarhane S."/>
            <person name="Saticioglu I.B."/>
            <person name="Karakaya E."/>
            <person name="Abay S."/>
            <person name="Guran O."/>
            <person name="Bozkurt E."/>
            <person name="Uzum N."/>
            <person name="Olgun K."/>
            <person name="Jablonski D."/>
        </authorList>
    </citation>
    <scope>NUCLEOTIDE SEQUENCE</scope>
    <source>
        <strain evidence="5">faydin-H75</strain>
        <strain evidence="3">Faydin-H76</strain>
    </source>
</reference>